<dbReference type="SUPFAM" id="SSF52141">
    <property type="entry name" value="Uracil-DNA glycosylase-like"/>
    <property type="match status" value="1"/>
</dbReference>
<dbReference type="EMBL" id="LIAE01009569">
    <property type="protein sequence ID" value="PAV69243.1"/>
    <property type="molecule type" value="Genomic_DNA"/>
</dbReference>
<dbReference type="Gene3D" id="3.40.470.10">
    <property type="entry name" value="Uracil-DNA glycosylase-like domain"/>
    <property type="match status" value="1"/>
</dbReference>
<dbReference type="Gene3D" id="1.10.530.10">
    <property type="match status" value="1"/>
</dbReference>
<sequence length="973" mass="104760">MELRVDVPQFLDAQAIDLRVAVLREVEGADHFLCEVSAATLCEEGIFGVEFEAGLVIGLVRAVARDAHVAGRDAHHPALIVEQDFGGGEAGEDFDAEFFGLAREPAAQVAEAAGIGALVVQERRRQRVRQDRLLLFRQHPVEVFGYRHFGERAVLAPVGQQFVEAARIDHRPRQDMRADLRALFEHADAEKERNVGADQHHSWNESLASALDWWQEAGVDTLVEADPRDWLTQPMVAPVFARAPSPAAPVELAPAMPAELADFIAWRGGDAVPEVAWRGVSIAATGPADAAVMVLVDCPDKDDDAAGILMSGETGRLFDRMLAAIGLSRETIHLASVCAKRPVAGRMPREVETQLADIAKHHIGLVAPKRLLLMGNAASRAILGAEMPGTRGRGRQLSSALPDREARGEGGGLEGPAIADGEFVRMTRMLAPGLAALGMAAIVALTVPQAASAAEPGTSAGGDARITAASRNDRIPDQLDSAQREGYRAVFQAIRDGRWQDAQMGLDAMKPGPLHAIARAELYTAKGSPKVELEPLVALLNEAPELPEAADLARLAKVRGASELPPLPVAQRLIWQDGAPRRVRAKTTRSDEIAAELAVKMQPYIKGDQGAEAQVLLESTPGLTPEAQTEWQAKIAWMYFLTGDDLNTRAMAAKAANGVGDWAVQGRWMGALSAWRQNDCAAAGTGFEGVATRATDVDLRAAALYWASRADMVCGRPDKVQPRLQNAAQYSESFYGQLARQALLIRDKGRPQTQVVAADWARLDKRPNLRVAAALTEIGETDLADSVVRQQARIGDPSEFGSLVRVAEALSLPATTVWLAHNCPQGVVAAAEARYPTPNWTPTSGWRVDKALVYAHTLEESGFRNKVVSPAGAYGLMQIMPAAATDYMRESGYTSIPYWETRGYVTTVLRNYWMYEAQGGRKASVSRSALAQGMWPRFPGLPGAAAVRMNARPATAIAVNGRVSPQSTTVSGN</sequence>
<organism evidence="5 6">
    <name type="scientific">Diploscapter pachys</name>
    <dbReference type="NCBI Taxonomy" id="2018661"/>
    <lineage>
        <taxon>Eukaryota</taxon>
        <taxon>Metazoa</taxon>
        <taxon>Ecdysozoa</taxon>
        <taxon>Nematoda</taxon>
        <taxon>Chromadorea</taxon>
        <taxon>Rhabditida</taxon>
        <taxon>Rhabditina</taxon>
        <taxon>Rhabditomorpha</taxon>
        <taxon>Rhabditoidea</taxon>
        <taxon>Rhabditidae</taxon>
        <taxon>Diploscapter</taxon>
    </lineage>
</organism>
<dbReference type="GO" id="GO:0019104">
    <property type="term" value="F:DNA N-glycosylase activity"/>
    <property type="evidence" value="ECO:0007669"/>
    <property type="project" value="UniProtKB-ARBA"/>
</dbReference>
<dbReference type="Pfam" id="PF03167">
    <property type="entry name" value="UDG"/>
    <property type="match status" value="1"/>
</dbReference>
<evidence type="ECO:0008006" key="7">
    <source>
        <dbReference type="Google" id="ProtNLM"/>
    </source>
</evidence>
<dbReference type="Proteomes" id="UP000218231">
    <property type="component" value="Unassembled WGS sequence"/>
</dbReference>
<dbReference type="InterPro" id="IPR023346">
    <property type="entry name" value="Lysozyme-like_dom_sf"/>
</dbReference>
<feature type="region of interest" description="Disordered" evidence="2">
    <location>
        <begin position="388"/>
        <end position="414"/>
    </location>
</feature>
<reference evidence="5 6" key="1">
    <citation type="journal article" date="2017" name="Curr. Biol.">
        <title>Genome architecture and evolution of a unichromosomal asexual nematode.</title>
        <authorList>
            <person name="Fradin H."/>
            <person name="Zegar C."/>
            <person name="Gutwein M."/>
            <person name="Lucas J."/>
            <person name="Kovtun M."/>
            <person name="Corcoran D."/>
            <person name="Baugh L.R."/>
            <person name="Kiontke K."/>
            <person name="Gunsalus K."/>
            <person name="Fitch D.H."/>
            <person name="Piano F."/>
        </authorList>
    </citation>
    <scope>NUCLEOTIDE SEQUENCE [LARGE SCALE GENOMIC DNA]</scope>
    <source>
        <strain evidence="5">PF1309</strain>
    </source>
</reference>
<dbReference type="InterPro" id="IPR008939">
    <property type="entry name" value="Lytic_TGlycosylase_superhlx_U"/>
</dbReference>
<dbReference type="PANTHER" id="PTHR37423">
    <property type="entry name" value="SOLUBLE LYTIC MUREIN TRANSGLYCOSYLASE-RELATED"/>
    <property type="match status" value="1"/>
</dbReference>
<evidence type="ECO:0000256" key="1">
    <source>
        <dbReference type="ARBA" id="ARBA00022729"/>
    </source>
</evidence>
<evidence type="ECO:0000259" key="3">
    <source>
        <dbReference type="Pfam" id="PF01464"/>
    </source>
</evidence>
<dbReference type="Gene3D" id="1.25.20.10">
    <property type="entry name" value="Bacterial muramidases"/>
    <property type="match status" value="1"/>
</dbReference>
<protein>
    <recommendedName>
        <fullName evidence="7">Transglycosylase SLT domain-containing protein</fullName>
    </recommendedName>
</protein>
<keyword evidence="1" id="KW-0732">Signal</keyword>
<keyword evidence="6" id="KW-1185">Reference proteome</keyword>
<name>A0A2A2K5U3_9BILA</name>
<dbReference type="GO" id="GO:0004553">
    <property type="term" value="F:hydrolase activity, hydrolyzing O-glycosyl compounds"/>
    <property type="evidence" value="ECO:0007669"/>
    <property type="project" value="InterPro"/>
</dbReference>
<dbReference type="SUPFAM" id="SSF53955">
    <property type="entry name" value="Lysozyme-like"/>
    <property type="match status" value="1"/>
</dbReference>
<comment type="caution">
    <text evidence="5">The sequence shown here is derived from an EMBL/GenBank/DDBJ whole genome shotgun (WGS) entry which is preliminary data.</text>
</comment>
<dbReference type="InterPro" id="IPR036895">
    <property type="entry name" value="Uracil-DNA_glycosylase-like_sf"/>
</dbReference>
<dbReference type="OrthoDB" id="10267060at2759"/>
<accession>A0A2A2K5U3</accession>
<dbReference type="PANTHER" id="PTHR37423:SF2">
    <property type="entry name" value="MEMBRANE-BOUND LYTIC MUREIN TRANSGLYCOSYLASE C"/>
    <property type="match status" value="1"/>
</dbReference>
<evidence type="ECO:0000313" key="5">
    <source>
        <dbReference type="EMBL" id="PAV69243.1"/>
    </source>
</evidence>
<evidence type="ECO:0000256" key="2">
    <source>
        <dbReference type="SAM" id="MobiDB-lite"/>
    </source>
</evidence>
<feature type="domain" description="Transglycosylase SLT" evidence="3">
    <location>
        <begin position="845"/>
        <end position="891"/>
    </location>
</feature>
<dbReference type="AlphaFoldDB" id="A0A2A2K5U3"/>
<dbReference type="SUPFAM" id="SSF48435">
    <property type="entry name" value="Bacterial muramidases"/>
    <property type="match status" value="1"/>
</dbReference>
<evidence type="ECO:0000259" key="4">
    <source>
        <dbReference type="Pfam" id="PF03167"/>
    </source>
</evidence>
<proteinExistence type="predicted"/>
<dbReference type="InterPro" id="IPR008258">
    <property type="entry name" value="Transglycosylase_SLT_dom_1"/>
</dbReference>
<dbReference type="Pfam" id="PF01464">
    <property type="entry name" value="SLT"/>
    <property type="match status" value="1"/>
</dbReference>
<feature type="domain" description="Uracil-DNA glycosylase-like" evidence="4">
    <location>
        <begin position="285"/>
        <end position="390"/>
    </location>
</feature>
<dbReference type="InterPro" id="IPR005122">
    <property type="entry name" value="Uracil-DNA_glycosylase-like"/>
</dbReference>
<evidence type="ECO:0000313" key="6">
    <source>
        <dbReference type="Proteomes" id="UP000218231"/>
    </source>
</evidence>
<gene>
    <name evidence="5" type="ORF">WR25_05508</name>
</gene>